<evidence type="ECO:0000256" key="1">
    <source>
        <dbReference type="SAM" id="Phobius"/>
    </source>
</evidence>
<dbReference type="PANTHER" id="PTHR31398">
    <property type="entry name" value="MEIOTIC NUCLEAR DIVISION PROTEIN 1 HOMOLOG"/>
    <property type="match status" value="1"/>
</dbReference>
<proteinExistence type="predicted"/>
<keyword evidence="1" id="KW-0812">Transmembrane</keyword>
<dbReference type="GO" id="GO:0007131">
    <property type="term" value="P:reciprocal meiotic recombination"/>
    <property type="evidence" value="ECO:0007669"/>
    <property type="project" value="TreeGrafter"/>
</dbReference>
<feature type="transmembrane region" description="Helical" evidence="1">
    <location>
        <begin position="29"/>
        <end position="50"/>
    </location>
</feature>
<dbReference type="EMBL" id="CAJJDM010000012">
    <property type="protein sequence ID" value="CAD8051023.1"/>
    <property type="molecule type" value="Genomic_DNA"/>
</dbReference>
<dbReference type="OMA" id="SHITRMW"/>
<name>A0A8S1K8Z6_PARPR</name>
<gene>
    <name evidence="2" type="ORF">PPRIM_AZ9-3.1.T0170352</name>
</gene>
<evidence type="ECO:0000313" key="3">
    <source>
        <dbReference type="Proteomes" id="UP000688137"/>
    </source>
</evidence>
<dbReference type="AlphaFoldDB" id="A0A8S1K8Z6"/>
<keyword evidence="1" id="KW-0472">Membrane</keyword>
<reference evidence="2" key="1">
    <citation type="submission" date="2021-01" db="EMBL/GenBank/DDBJ databases">
        <authorList>
            <consortium name="Genoscope - CEA"/>
            <person name="William W."/>
        </authorList>
    </citation>
    <scope>NUCLEOTIDE SEQUENCE</scope>
</reference>
<feature type="transmembrane region" description="Helical" evidence="1">
    <location>
        <begin position="324"/>
        <end position="344"/>
    </location>
</feature>
<sequence length="691" mass="82004">MYIKIKKGVKQFDLFGVELNLNMKQKDKYTTACGGLSSIIMIFLLSFIFINRLISIITKSEYTIKVQTIQSANPNFTTMNVQNFMLAIKLEDPLKNYYNNSQKNLFSIQLHQYIQKTSGDGSKSREQLKEFKLEQCTVKHFQNIDFQQNAYLEKQLQYYVCLPLSFELQLQGGYNTETLLYPKLLIQICKDDVNCYTEEEIKKAQLDENTTITLSTLIKSALFVSNYTDDVLHQYINSDFYLQSNLQQSIQTDLFFQHNKVQIDDNLLSLMATTQEQDYWSFILNDNRQFNKKDVNLTTLFEINLRINQQNQIITKTAYRLDQFLSYLGGILKFFTAIFGLFAIKYNLLSMRISLANILYDFNIPQQSQGRLQFSYDRLLNFIQYKINRVDELLDKLKTYTFQVIKLSHITRMWSNFSSSQKIQRQQQSQEQAEVTEQKITQHDIYQFTKKLMEYKENFMENLIQKILDTRNQLKLDLNFYVYILLCCSCFKKIWMTRQLLIQCDQMIKRDLDIITILSKIQQIDKLKKTLLDQNQISVFNYTPKPVVFIDKQYQIITEDQSRPNNLIIQANKQKRARVINKRIRFNTTKKFLKIYDSYLKLKENKNEINYRLTQMLGPTLELMFQKYHEIQLAAQIKEDLNKTQLNIQQQSKISEQSIADNNQKVDQKIQIYQYIKPKMLEDDGEEIEYG</sequence>
<dbReference type="PANTHER" id="PTHR31398:SF0">
    <property type="entry name" value="MEIOTIC NUCLEAR DIVISION PROTEIN 1 HOMOLOG"/>
    <property type="match status" value="1"/>
</dbReference>
<accession>A0A8S1K8Z6</accession>
<evidence type="ECO:0008006" key="4">
    <source>
        <dbReference type="Google" id="ProtNLM"/>
    </source>
</evidence>
<keyword evidence="1" id="KW-1133">Transmembrane helix</keyword>
<keyword evidence="3" id="KW-1185">Reference proteome</keyword>
<dbReference type="GO" id="GO:0005634">
    <property type="term" value="C:nucleus"/>
    <property type="evidence" value="ECO:0007669"/>
    <property type="project" value="TreeGrafter"/>
</dbReference>
<dbReference type="Proteomes" id="UP000688137">
    <property type="component" value="Unassembled WGS sequence"/>
</dbReference>
<organism evidence="2 3">
    <name type="scientific">Paramecium primaurelia</name>
    <dbReference type="NCBI Taxonomy" id="5886"/>
    <lineage>
        <taxon>Eukaryota</taxon>
        <taxon>Sar</taxon>
        <taxon>Alveolata</taxon>
        <taxon>Ciliophora</taxon>
        <taxon>Intramacronucleata</taxon>
        <taxon>Oligohymenophorea</taxon>
        <taxon>Peniculida</taxon>
        <taxon>Parameciidae</taxon>
        <taxon>Paramecium</taxon>
    </lineage>
</organism>
<evidence type="ECO:0000313" key="2">
    <source>
        <dbReference type="EMBL" id="CAD8051023.1"/>
    </source>
</evidence>
<protein>
    <recommendedName>
        <fullName evidence="4">Transmembrane protein</fullName>
    </recommendedName>
</protein>
<comment type="caution">
    <text evidence="2">The sequence shown here is derived from an EMBL/GenBank/DDBJ whole genome shotgun (WGS) entry which is preliminary data.</text>
</comment>